<comment type="subcellular location">
    <subcellularLocation>
        <location evidence="1">Cytoplasm</location>
    </subcellularLocation>
</comment>
<dbReference type="Pfam" id="PF01135">
    <property type="entry name" value="PCMT"/>
    <property type="match status" value="1"/>
</dbReference>
<evidence type="ECO:0000256" key="5">
    <source>
        <dbReference type="ARBA" id="ARBA00022490"/>
    </source>
</evidence>
<sequence>MILKVPKYFLEDIVAPACNNDKAIIQAFADIPRILFVDEAMKTKAYEDKALPIGMGQTISQVTTVANMLYMLELKKEDNVLEIGSGSGFVTALLSRLVHHVYAVELLPKLMAKARTTIKSLRIINVSMKSDDGGKGWQEYAPYDKIIASAGATKLPQSLVEQLKEGGILVLPLNNHLMKYKKEKGILIEEKGMSCSFVDFVGS</sequence>
<reference evidence="10" key="2">
    <citation type="submission" date="2021-04" db="EMBL/GenBank/DDBJ databases">
        <authorList>
            <person name="Gilroy R."/>
        </authorList>
    </citation>
    <scope>NUCLEOTIDE SEQUENCE</scope>
    <source>
        <strain evidence="10">ChiW4-1371</strain>
    </source>
</reference>
<dbReference type="GO" id="GO:0032259">
    <property type="term" value="P:methylation"/>
    <property type="evidence" value="ECO:0007669"/>
    <property type="project" value="UniProtKB-KW"/>
</dbReference>
<evidence type="ECO:0000256" key="8">
    <source>
        <dbReference type="ARBA" id="ARBA00022691"/>
    </source>
</evidence>
<evidence type="ECO:0000313" key="10">
    <source>
        <dbReference type="EMBL" id="HIZ88606.1"/>
    </source>
</evidence>
<dbReference type="NCBIfam" id="TIGR00080">
    <property type="entry name" value="pimt"/>
    <property type="match status" value="1"/>
</dbReference>
<evidence type="ECO:0000256" key="7">
    <source>
        <dbReference type="ARBA" id="ARBA00022679"/>
    </source>
</evidence>
<dbReference type="Proteomes" id="UP000824176">
    <property type="component" value="Unassembled WGS sequence"/>
</dbReference>
<dbReference type="EMBL" id="DXAQ01000022">
    <property type="protein sequence ID" value="HIZ88606.1"/>
    <property type="molecule type" value="Genomic_DNA"/>
</dbReference>
<dbReference type="InterPro" id="IPR029063">
    <property type="entry name" value="SAM-dependent_MTases_sf"/>
</dbReference>
<dbReference type="GO" id="GO:0004719">
    <property type="term" value="F:protein-L-isoaspartate (D-aspartate) O-methyltransferase activity"/>
    <property type="evidence" value="ECO:0007669"/>
    <property type="project" value="UniProtKB-UniRule"/>
</dbReference>
<dbReference type="NCBIfam" id="NF001453">
    <property type="entry name" value="PRK00312.1"/>
    <property type="match status" value="1"/>
</dbReference>
<accession>A0A9D2GSW3</accession>
<dbReference type="SUPFAM" id="SSF53335">
    <property type="entry name" value="S-adenosyl-L-methionine-dependent methyltransferases"/>
    <property type="match status" value="1"/>
</dbReference>
<keyword evidence="7 10" id="KW-0808">Transferase</keyword>
<name>A0A9D2GSW3_9BACT</name>
<dbReference type="InterPro" id="IPR000682">
    <property type="entry name" value="PCMT"/>
</dbReference>
<keyword evidence="5" id="KW-0963">Cytoplasm</keyword>
<dbReference type="GO" id="GO:0030091">
    <property type="term" value="P:protein repair"/>
    <property type="evidence" value="ECO:0007669"/>
    <property type="project" value="UniProtKB-UniRule"/>
</dbReference>
<reference evidence="10" key="1">
    <citation type="journal article" date="2021" name="PeerJ">
        <title>Extensive microbial diversity within the chicken gut microbiome revealed by metagenomics and culture.</title>
        <authorList>
            <person name="Gilroy R."/>
            <person name="Ravi A."/>
            <person name="Getino M."/>
            <person name="Pursley I."/>
            <person name="Horton D.L."/>
            <person name="Alikhan N.F."/>
            <person name="Baker D."/>
            <person name="Gharbi K."/>
            <person name="Hall N."/>
            <person name="Watson M."/>
            <person name="Adriaenssens E.M."/>
            <person name="Foster-Nyarko E."/>
            <person name="Jarju S."/>
            <person name="Secka A."/>
            <person name="Antonio M."/>
            <person name="Oren A."/>
            <person name="Chaudhuri R.R."/>
            <person name="La Ragione R."/>
            <person name="Hildebrand F."/>
            <person name="Pallen M.J."/>
        </authorList>
    </citation>
    <scope>NUCLEOTIDE SEQUENCE</scope>
    <source>
        <strain evidence="10">ChiW4-1371</strain>
    </source>
</reference>
<dbReference type="PANTHER" id="PTHR11579">
    <property type="entry name" value="PROTEIN-L-ISOASPARTATE O-METHYLTRANSFERASE"/>
    <property type="match status" value="1"/>
</dbReference>
<dbReference type="CDD" id="cd02440">
    <property type="entry name" value="AdoMet_MTases"/>
    <property type="match status" value="1"/>
</dbReference>
<evidence type="ECO:0000256" key="9">
    <source>
        <dbReference type="NCBIfam" id="TIGR00080"/>
    </source>
</evidence>
<evidence type="ECO:0000256" key="3">
    <source>
        <dbReference type="ARBA" id="ARBA00011890"/>
    </source>
</evidence>
<keyword evidence="8" id="KW-0949">S-adenosyl-L-methionine</keyword>
<dbReference type="GO" id="GO:0005737">
    <property type="term" value="C:cytoplasm"/>
    <property type="evidence" value="ECO:0007669"/>
    <property type="project" value="UniProtKB-SubCell"/>
</dbReference>
<dbReference type="PANTHER" id="PTHR11579:SF0">
    <property type="entry name" value="PROTEIN-L-ISOASPARTATE(D-ASPARTATE) O-METHYLTRANSFERASE"/>
    <property type="match status" value="1"/>
</dbReference>
<dbReference type="EC" id="2.1.1.77" evidence="3 9"/>
<comment type="caution">
    <text evidence="10">The sequence shown here is derived from an EMBL/GenBank/DDBJ whole genome shotgun (WGS) entry which is preliminary data.</text>
</comment>
<keyword evidence="6 10" id="KW-0489">Methyltransferase</keyword>
<evidence type="ECO:0000256" key="6">
    <source>
        <dbReference type="ARBA" id="ARBA00022603"/>
    </source>
</evidence>
<dbReference type="Gene3D" id="3.40.50.150">
    <property type="entry name" value="Vaccinia Virus protein VP39"/>
    <property type="match status" value="1"/>
</dbReference>
<proteinExistence type="inferred from homology"/>
<dbReference type="AlphaFoldDB" id="A0A9D2GSW3"/>
<evidence type="ECO:0000256" key="4">
    <source>
        <dbReference type="ARBA" id="ARBA00013346"/>
    </source>
</evidence>
<gene>
    <name evidence="10" type="ORF">H9804_01570</name>
</gene>
<protein>
    <recommendedName>
        <fullName evidence="4 9">Protein-L-isoaspartate O-methyltransferase</fullName>
        <ecNumber evidence="3 9">2.1.1.77</ecNumber>
    </recommendedName>
</protein>
<evidence type="ECO:0000313" key="11">
    <source>
        <dbReference type="Proteomes" id="UP000824176"/>
    </source>
</evidence>
<organism evidence="10 11">
    <name type="scientific">Candidatus Mucispirillum faecigallinarum</name>
    <dbReference type="NCBI Taxonomy" id="2838699"/>
    <lineage>
        <taxon>Bacteria</taxon>
        <taxon>Pseudomonadati</taxon>
        <taxon>Deferribacterota</taxon>
        <taxon>Deferribacteres</taxon>
        <taxon>Deferribacterales</taxon>
        <taxon>Mucispirillaceae</taxon>
        <taxon>Mucispirillum</taxon>
    </lineage>
</organism>
<evidence type="ECO:0000256" key="1">
    <source>
        <dbReference type="ARBA" id="ARBA00004496"/>
    </source>
</evidence>
<evidence type="ECO:0000256" key="2">
    <source>
        <dbReference type="ARBA" id="ARBA00005369"/>
    </source>
</evidence>
<dbReference type="PROSITE" id="PS01279">
    <property type="entry name" value="PCMT"/>
    <property type="match status" value="1"/>
</dbReference>
<comment type="similarity">
    <text evidence="2">Belongs to the methyltransferase superfamily. L-isoaspartyl/D-aspartyl protein methyltransferase family.</text>
</comment>